<organism evidence="1 2">
    <name type="scientific">Linum trigynum</name>
    <dbReference type="NCBI Taxonomy" id="586398"/>
    <lineage>
        <taxon>Eukaryota</taxon>
        <taxon>Viridiplantae</taxon>
        <taxon>Streptophyta</taxon>
        <taxon>Embryophyta</taxon>
        <taxon>Tracheophyta</taxon>
        <taxon>Spermatophyta</taxon>
        <taxon>Magnoliopsida</taxon>
        <taxon>eudicotyledons</taxon>
        <taxon>Gunneridae</taxon>
        <taxon>Pentapetalae</taxon>
        <taxon>rosids</taxon>
        <taxon>fabids</taxon>
        <taxon>Malpighiales</taxon>
        <taxon>Linaceae</taxon>
        <taxon>Linum</taxon>
    </lineage>
</organism>
<dbReference type="Proteomes" id="UP001497516">
    <property type="component" value="Chromosome 6"/>
</dbReference>
<protein>
    <submittedName>
        <fullName evidence="1">Uncharacterized protein</fullName>
    </submittedName>
</protein>
<sequence>MPSNQLIDLIPTFIMERPNHTGKIHSSIKDAEDRFDSRPVAMLAGKANRGCRSESRRHACSVRRQGSLVSADGERW</sequence>
<name>A0AAV2FEI2_9ROSI</name>
<dbReference type="AlphaFoldDB" id="A0AAV2FEI2"/>
<reference evidence="1 2" key="1">
    <citation type="submission" date="2024-04" db="EMBL/GenBank/DDBJ databases">
        <authorList>
            <person name="Fracassetti M."/>
        </authorList>
    </citation>
    <scope>NUCLEOTIDE SEQUENCE [LARGE SCALE GENOMIC DNA]</scope>
</reference>
<evidence type="ECO:0000313" key="2">
    <source>
        <dbReference type="Proteomes" id="UP001497516"/>
    </source>
</evidence>
<gene>
    <name evidence="1" type="ORF">LTRI10_LOCUS36457</name>
</gene>
<accession>A0AAV2FEI2</accession>
<dbReference type="EMBL" id="OZ034819">
    <property type="protein sequence ID" value="CAL1396070.1"/>
    <property type="molecule type" value="Genomic_DNA"/>
</dbReference>
<proteinExistence type="predicted"/>
<evidence type="ECO:0000313" key="1">
    <source>
        <dbReference type="EMBL" id="CAL1396070.1"/>
    </source>
</evidence>
<keyword evidence="2" id="KW-1185">Reference proteome</keyword>